<dbReference type="GO" id="GO:0005634">
    <property type="term" value="C:nucleus"/>
    <property type="evidence" value="ECO:0007669"/>
    <property type="project" value="UniProtKB-SubCell"/>
</dbReference>
<dbReference type="Proteomes" id="UP000283530">
    <property type="component" value="Unassembled WGS sequence"/>
</dbReference>
<sequence>MAIDLNTFGDEALEDPPTYSPSASLSGSPSSWICLELWHACAGPLTSLPRKGGLVVYFPQGHLEQAANYCPKVAYNLPPHVFCRVVDVKLHAEPTTDEVYAQVSLFPENEVGDLYILALTLEKKFQAGQIEGDGGEEIDFSSKSITPHMFCKTLTASDTSTHGGFSVPRRAAEDCFPPLDYKQHRPSQELIAKDLYGTEWRFRHIYRGQPRRHLLTTGWSAFVSKKKLVSGDAVLFLRAENEELRLGIRRSAQLKSGSPYSVLCSQRLNIGTLASVANALSSRSAFHIYYNPRASASKFIIPYRKFIKIFDHSFHVGMRFKTRLETEDAADRRYTGLITAIGDMDHLTWPGSKWRCLSVKWDDDVDPTKRNRVSPWEIEPSSSVPASRNLLAPGSKRTKLGVPSIKSDVPVPDGSRFSDFKEPLGFQKKVLQGQEILGFRAPYDGIDVSNHQKPEIRGGIPDPNMSWATGTGNSVIIPLGNPDTSSKSIGFGESVQFGKVLQGQEICPLKPLCRGVWDNAQALENGSFGVFEGALMSSAGSRRPTFLQGYCNSQLHPAKRPVQVFSPSSVLMFQQATGQASCTYSKYIMDNNSREGTYFGCFENANLPDGPHNAVEDLKRMYPPVQLSRELNHPGTAHATVPASKADSWDGLGVLPTGKSGCRLFGFLLTKGASVANEFNASLTASPSSTEDLDLDASSQCTSLERQ</sequence>
<dbReference type="STRING" id="337451.A0A443Q048"/>
<keyword evidence="5 8" id="KW-0804">Transcription</keyword>
<dbReference type="Pfam" id="PF06507">
    <property type="entry name" value="ARF_AD"/>
    <property type="match status" value="1"/>
</dbReference>
<dbReference type="PANTHER" id="PTHR31384">
    <property type="entry name" value="AUXIN RESPONSE FACTOR 4-RELATED"/>
    <property type="match status" value="1"/>
</dbReference>
<keyword evidence="3 8" id="KW-0805">Transcription regulation</keyword>
<evidence type="ECO:0000256" key="9">
    <source>
        <dbReference type="SAM" id="MobiDB-lite"/>
    </source>
</evidence>
<keyword evidence="6 8" id="KW-0539">Nucleus</keyword>
<dbReference type="InterPro" id="IPR010525">
    <property type="entry name" value="ARF_dom"/>
</dbReference>
<proteinExistence type="inferred from homology"/>
<dbReference type="InterPro" id="IPR015300">
    <property type="entry name" value="DNA-bd_pseudobarrel_sf"/>
</dbReference>
<dbReference type="EMBL" id="QPKB01000012">
    <property type="protein sequence ID" value="RWR96401.1"/>
    <property type="molecule type" value="Genomic_DNA"/>
</dbReference>
<evidence type="ECO:0000259" key="10">
    <source>
        <dbReference type="PROSITE" id="PS50863"/>
    </source>
</evidence>
<name>A0A443Q048_9MAGN</name>
<feature type="region of interest" description="Disordered" evidence="9">
    <location>
        <begin position="685"/>
        <end position="707"/>
    </location>
</feature>
<dbReference type="Gene3D" id="2.40.330.10">
    <property type="entry name" value="DNA-binding pseudobarrel domain"/>
    <property type="match status" value="1"/>
</dbReference>
<comment type="caution">
    <text evidence="11">The sequence shown here is derived from an EMBL/GenBank/DDBJ whole genome shotgun (WGS) entry which is preliminary data.</text>
</comment>
<dbReference type="OrthoDB" id="1912783at2759"/>
<dbReference type="PROSITE" id="PS50863">
    <property type="entry name" value="B3"/>
    <property type="match status" value="1"/>
</dbReference>
<dbReference type="PANTHER" id="PTHR31384:SF5">
    <property type="entry name" value="AUXIN RESPONSE FACTOR 3"/>
    <property type="match status" value="1"/>
</dbReference>
<comment type="function">
    <text evidence="8">Auxin response factors (ARFs) are transcriptional factors that bind specifically to the DNA sequence 5'-TGTCTC-3' found in the auxin-responsive promoter elements (AuxREs).</text>
</comment>
<evidence type="ECO:0000256" key="8">
    <source>
        <dbReference type="RuleBase" id="RU004561"/>
    </source>
</evidence>
<evidence type="ECO:0000313" key="11">
    <source>
        <dbReference type="EMBL" id="RWR96401.1"/>
    </source>
</evidence>
<keyword evidence="4 8" id="KW-0238">DNA-binding</keyword>
<evidence type="ECO:0000256" key="4">
    <source>
        <dbReference type="ARBA" id="ARBA00023125"/>
    </source>
</evidence>
<keyword evidence="12" id="KW-1185">Reference proteome</keyword>
<evidence type="ECO:0000256" key="2">
    <source>
        <dbReference type="ARBA" id="ARBA00007853"/>
    </source>
</evidence>
<dbReference type="InterPro" id="IPR003340">
    <property type="entry name" value="B3_DNA-bd"/>
</dbReference>
<dbReference type="FunFam" id="2.30.30.1040:FF:000001">
    <property type="entry name" value="Auxin response factor"/>
    <property type="match status" value="1"/>
</dbReference>
<dbReference type="InterPro" id="IPR044835">
    <property type="entry name" value="ARF_plant"/>
</dbReference>
<dbReference type="SUPFAM" id="SSF101936">
    <property type="entry name" value="DNA-binding pseudobarrel domain"/>
    <property type="match status" value="1"/>
</dbReference>
<evidence type="ECO:0000256" key="3">
    <source>
        <dbReference type="ARBA" id="ARBA00023015"/>
    </source>
</evidence>
<dbReference type="GO" id="GO:0009734">
    <property type="term" value="P:auxin-activated signaling pathway"/>
    <property type="evidence" value="ECO:0007669"/>
    <property type="project" value="UniProtKB-KW"/>
</dbReference>
<dbReference type="Gene3D" id="2.30.30.1040">
    <property type="match status" value="1"/>
</dbReference>
<evidence type="ECO:0000256" key="7">
    <source>
        <dbReference type="ARBA" id="ARBA00023294"/>
    </source>
</evidence>
<evidence type="ECO:0000256" key="5">
    <source>
        <dbReference type="ARBA" id="ARBA00023163"/>
    </source>
</evidence>
<protein>
    <recommendedName>
        <fullName evidence="8">Auxin response factor</fullName>
    </recommendedName>
</protein>
<gene>
    <name evidence="11" type="ORF">CKAN_02578400</name>
</gene>
<dbReference type="SMART" id="SM01019">
    <property type="entry name" value="B3"/>
    <property type="match status" value="1"/>
</dbReference>
<feature type="domain" description="TF-B3" evidence="10">
    <location>
        <begin position="150"/>
        <end position="252"/>
    </location>
</feature>
<dbReference type="AlphaFoldDB" id="A0A443Q048"/>
<keyword evidence="7 8" id="KW-0927">Auxin signaling pathway</keyword>
<comment type="similarity">
    <text evidence="2 8">Belongs to the ARF family.</text>
</comment>
<dbReference type="CDD" id="cd10017">
    <property type="entry name" value="B3_DNA"/>
    <property type="match status" value="1"/>
</dbReference>
<evidence type="ECO:0000256" key="1">
    <source>
        <dbReference type="ARBA" id="ARBA00004123"/>
    </source>
</evidence>
<organism evidence="11 12">
    <name type="scientific">Cinnamomum micranthum f. kanehirae</name>
    <dbReference type="NCBI Taxonomy" id="337451"/>
    <lineage>
        <taxon>Eukaryota</taxon>
        <taxon>Viridiplantae</taxon>
        <taxon>Streptophyta</taxon>
        <taxon>Embryophyta</taxon>
        <taxon>Tracheophyta</taxon>
        <taxon>Spermatophyta</taxon>
        <taxon>Magnoliopsida</taxon>
        <taxon>Magnoliidae</taxon>
        <taxon>Laurales</taxon>
        <taxon>Lauraceae</taxon>
        <taxon>Cinnamomum</taxon>
    </lineage>
</organism>
<dbReference type="GO" id="GO:0006355">
    <property type="term" value="P:regulation of DNA-templated transcription"/>
    <property type="evidence" value="ECO:0007669"/>
    <property type="project" value="InterPro"/>
</dbReference>
<dbReference type="FunFam" id="2.40.330.10:FF:000001">
    <property type="entry name" value="Auxin response factor"/>
    <property type="match status" value="1"/>
</dbReference>
<evidence type="ECO:0000313" key="12">
    <source>
        <dbReference type="Proteomes" id="UP000283530"/>
    </source>
</evidence>
<comment type="subcellular location">
    <subcellularLocation>
        <location evidence="1 8">Nucleus</location>
    </subcellularLocation>
</comment>
<reference evidence="11 12" key="1">
    <citation type="journal article" date="2019" name="Nat. Plants">
        <title>Stout camphor tree genome fills gaps in understanding of flowering plant genome evolution.</title>
        <authorList>
            <person name="Chaw S.M."/>
            <person name="Liu Y.C."/>
            <person name="Wu Y.W."/>
            <person name="Wang H.Y."/>
            <person name="Lin C.I."/>
            <person name="Wu C.S."/>
            <person name="Ke H.M."/>
            <person name="Chang L.Y."/>
            <person name="Hsu C.Y."/>
            <person name="Yang H.T."/>
            <person name="Sudianto E."/>
            <person name="Hsu M.H."/>
            <person name="Wu K.P."/>
            <person name="Wang L.N."/>
            <person name="Leebens-Mack J.H."/>
            <person name="Tsai I.J."/>
        </authorList>
    </citation>
    <scope>NUCLEOTIDE SEQUENCE [LARGE SCALE GENOMIC DNA]</scope>
    <source>
        <strain evidence="12">cv. Chaw 1501</strain>
        <tissue evidence="11">Young leaves</tissue>
    </source>
</reference>
<accession>A0A443Q048</accession>
<evidence type="ECO:0000256" key="6">
    <source>
        <dbReference type="ARBA" id="ARBA00023242"/>
    </source>
</evidence>
<feature type="compositionally biased region" description="Polar residues" evidence="9">
    <location>
        <begin position="697"/>
        <end position="707"/>
    </location>
</feature>
<dbReference type="Pfam" id="PF02362">
    <property type="entry name" value="B3"/>
    <property type="match status" value="1"/>
</dbReference>
<comment type="subunit">
    <text evidence="8">Homodimers and heterodimers.</text>
</comment>
<dbReference type="GO" id="GO:0003677">
    <property type="term" value="F:DNA binding"/>
    <property type="evidence" value="ECO:0007669"/>
    <property type="project" value="UniProtKB-KW"/>
</dbReference>